<dbReference type="KEGG" id="crw:CROST_044490"/>
<dbReference type="SUPFAM" id="SSF52743">
    <property type="entry name" value="Subtilisin-like"/>
    <property type="match status" value="1"/>
</dbReference>
<dbReference type="RefSeq" id="WP_077833606.1">
    <property type="nucleotide sequence ID" value="NZ_CP096983.1"/>
</dbReference>
<accession>A0A1S8L5Y3</accession>
<dbReference type="InterPro" id="IPR023827">
    <property type="entry name" value="Peptidase_S8_Asp-AS"/>
</dbReference>
<dbReference type="PANTHER" id="PTHR43806:SF11">
    <property type="entry name" value="CEREVISIN-RELATED"/>
    <property type="match status" value="1"/>
</dbReference>
<dbReference type="STRING" id="84029.CROST_21420"/>
<dbReference type="Gene3D" id="3.40.50.200">
    <property type="entry name" value="Peptidase S8/S53 domain"/>
    <property type="match status" value="1"/>
</dbReference>
<dbReference type="PRINTS" id="PR00723">
    <property type="entry name" value="SUBTILISIN"/>
</dbReference>
<evidence type="ECO:0000256" key="5">
    <source>
        <dbReference type="PROSITE-ProRule" id="PRU01240"/>
    </source>
</evidence>
<dbReference type="GO" id="GO:0004252">
    <property type="term" value="F:serine-type endopeptidase activity"/>
    <property type="evidence" value="ECO:0007669"/>
    <property type="project" value="UniProtKB-UniRule"/>
</dbReference>
<organism evidence="6 7">
    <name type="scientific">Clostridium felsineum</name>
    <dbReference type="NCBI Taxonomy" id="36839"/>
    <lineage>
        <taxon>Bacteria</taxon>
        <taxon>Bacillati</taxon>
        <taxon>Bacillota</taxon>
        <taxon>Clostridia</taxon>
        <taxon>Eubacteriales</taxon>
        <taxon>Clostridiaceae</taxon>
        <taxon>Clostridium</taxon>
    </lineage>
</organism>
<dbReference type="PROSITE" id="PS51892">
    <property type="entry name" value="SUBTILASE"/>
    <property type="match status" value="1"/>
</dbReference>
<proteinExistence type="inferred from homology"/>
<dbReference type="PANTHER" id="PTHR43806">
    <property type="entry name" value="PEPTIDASE S8"/>
    <property type="match status" value="1"/>
</dbReference>
<name>A0A1S8L5Y3_9CLOT</name>
<evidence type="ECO:0000256" key="2">
    <source>
        <dbReference type="ARBA" id="ARBA00022670"/>
    </source>
</evidence>
<dbReference type="EMBL" id="CP096983">
    <property type="protein sequence ID" value="URZ13683.1"/>
    <property type="molecule type" value="Genomic_DNA"/>
</dbReference>
<evidence type="ECO:0000256" key="4">
    <source>
        <dbReference type="ARBA" id="ARBA00022825"/>
    </source>
</evidence>
<keyword evidence="7" id="KW-1185">Reference proteome</keyword>
<evidence type="ECO:0000256" key="1">
    <source>
        <dbReference type="ARBA" id="ARBA00011073"/>
    </source>
</evidence>
<dbReference type="InterPro" id="IPR036852">
    <property type="entry name" value="Peptidase_S8/S53_dom_sf"/>
</dbReference>
<keyword evidence="4 5" id="KW-0720">Serine protease</keyword>
<evidence type="ECO:0000313" key="7">
    <source>
        <dbReference type="Proteomes" id="UP000190951"/>
    </source>
</evidence>
<protein>
    <submittedName>
        <fullName evidence="6">Serine protease AprX</fullName>
        <ecNumber evidence="6">3.4.21.-</ecNumber>
    </submittedName>
</protein>
<gene>
    <name evidence="6" type="primary">aprX_2</name>
    <name evidence="6" type="ORF">CROST_044490</name>
</gene>
<dbReference type="EC" id="3.4.21.-" evidence="6"/>
<evidence type="ECO:0000256" key="3">
    <source>
        <dbReference type="ARBA" id="ARBA00022801"/>
    </source>
</evidence>
<dbReference type="Pfam" id="PF00082">
    <property type="entry name" value="Peptidase_S8"/>
    <property type="match status" value="1"/>
</dbReference>
<dbReference type="Proteomes" id="UP000190951">
    <property type="component" value="Chromosome"/>
</dbReference>
<sequence>MLSLKHKLDPNLKTILDENTYKSIRVIVHCKKFQDRILSRLKSYKSTIFHSVKLNNCISADVSSNAIKRLIEYPEVDYITIDDFCFICASESSSSYTSSLKNSTTFSGRGVCVGIVDTGVYPHYDLKYPMPKIDNFVDLINGLNYPYDDNGHGTFMSGLIAGSGKSSKGDIKGLAYNSKLYMIKAFEKNGRAYTSSVLSALEILINESSEHNIKIICLPFEGFFQNSFLLSMFSQTFKTAADKNIVIVLPSGSNKNTKSSIRSIAALPHCVTVSGINIHSGFKSYTYSASGPLTALEKPNLCAPCTDLNSLNCDDSYISERNDRKIYPRELKKPYTKYTGISCSAAYVSAALALLFEKSPDLSYKDAVSILKTSCNLLKIPKWQQGAGLIDINSLLN</sequence>
<feature type="active site" description="Charge relay system" evidence="5">
    <location>
        <position position="152"/>
    </location>
</feature>
<dbReference type="InterPro" id="IPR050131">
    <property type="entry name" value="Peptidase_S8_subtilisin-like"/>
</dbReference>
<feature type="active site" description="Charge relay system" evidence="5">
    <location>
        <position position="117"/>
    </location>
</feature>
<feature type="active site" description="Charge relay system" evidence="5">
    <location>
        <position position="342"/>
    </location>
</feature>
<evidence type="ECO:0000313" key="6">
    <source>
        <dbReference type="EMBL" id="URZ13683.1"/>
    </source>
</evidence>
<keyword evidence="3 5" id="KW-0378">Hydrolase</keyword>
<dbReference type="InterPro" id="IPR015500">
    <property type="entry name" value="Peptidase_S8_subtilisin-rel"/>
</dbReference>
<dbReference type="GO" id="GO:0006508">
    <property type="term" value="P:proteolysis"/>
    <property type="evidence" value="ECO:0007669"/>
    <property type="project" value="UniProtKB-KW"/>
</dbReference>
<reference evidence="6 7" key="1">
    <citation type="submission" date="2022-04" db="EMBL/GenBank/DDBJ databases">
        <title>Genome sequence of C. roseum typestrain.</title>
        <authorList>
            <person name="Poehlein A."/>
            <person name="Schoch T."/>
            <person name="Duerre P."/>
            <person name="Daniel R."/>
        </authorList>
    </citation>
    <scope>NUCLEOTIDE SEQUENCE [LARGE SCALE GENOMIC DNA]</scope>
    <source>
        <strain evidence="6 7">DSM 7320</strain>
    </source>
</reference>
<dbReference type="InterPro" id="IPR000209">
    <property type="entry name" value="Peptidase_S8/S53_dom"/>
</dbReference>
<dbReference type="AlphaFoldDB" id="A0A1S8L5Y3"/>
<comment type="similarity">
    <text evidence="1 5">Belongs to the peptidase S8 family.</text>
</comment>
<keyword evidence="2 5" id="KW-0645">Protease</keyword>
<dbReference type="PROSITE" id="PS00136">
    <property type="entry name" value="SUBTILASE_ASP"/>
    <property type="match status" value="1"/>
</dbReference>